<dbReference type="GO" id="GO:0062129">
    <property type="term" value="C:chitin-based extracellular matrix"/>
    <property type="evidence" value="ECO:0007669"/>
    <property type="project" value="TreeGrafter"/>
</dbReference>
<dbReference type="PROSITE" id="PS51155">
    <property type="entry name" value="CHIT_BIND_RR_2"/>
    <property type="match status" value="1"/>
</dbReference>
<dbReference type="PANTHER" id="PTHR10380:SF200">
    <property type="entry name" value="CUTICULAR PROTEIN 49AB-RELATED"/>
    <property type="match status" value="1"/>
</dbReference>
<dbReference type="Proteomes" id="UP000324832">
    <property type="component" value="Unassembled WGS sequence"/>
</dbReference>
<dbReference type="Pfam" id="PF00379">
    <property type="entry name" value="Chitin_bind_4"/>
    <property type="match status" value="1"/>
</dbReference>
<name>A0A5E4QJK9_9NEOP</name>
<keyword evidence="5" id="KW-1185">Reference proteome</keyword>
<dbReference type="InterPro" id="IPR050468">
    <property type="entry name" value="Cuticle_Struct_Prot"/>
</dbReference>
<dbReference type="InterPro" id="IPR031311">
    <property type="entry name" value="CHIT_BIND_RR_consensus"/>
</dbReference>
<evidence type="ECO:0000256" key="3">
    <source>
        <dbReference type="PROSITE-ProRule" id="PRU00497"/>
    </source>
</evidence>
<dbReference type="PANTHER" id="PTHR10380">
    <property type="entry name" value="CUTICLE PROTEIN"/>
    <property type="match status" value="1"/>
</dbReference>
<gene>
    <name evidence="4" type="ORF">LSINAPIS_LOCUS9332</name>
</gene>
<keyword evidence="2" id="KW-0732">Signal</keyword>
<protein>
    <submittedName>
        <fullName evidence="4">Uncharacterized protein</fullName>
    </submittedName>
</protein>
<dbReference type="PRINTS" id="PR00947">
    <property type="entry name" value="CUTICLE"/>
</dbReference>
<proteinExistence type="predicted"/>
<organism evidence="4 5">
    <name type="scientific">Leptidea sinapis</name>
    <dbReference type="NCBI Taxonomy" id="189913"/>
    <lineage>
        <taxon>Eukaryota</taxon>
        <taxon>Metazoa</taxon>
        <taxon>Ecdysozoa</taxon>
        <taxon>Arthropoda</taxon>
        <taxon>Hexapoda</taxon>
        <taxon>Insecta</taxon>
        <taxon>Pterygota</taxon>
        <taxon>Neoptera</taxon>
        <taxon>Endopterygota</taxon>
        <taxon>Lepidoptera</taxon>
        <taxon>Glossata</taxon>
        <taxon>Ditrysia</taxon>
        <taxon>Papilionoidea</taxon>
        <taxon>Pieridae</taxon>
        <taxon>Dismorphiinae</taxon>
        <taxon>Leptidea</taxon>
    </lineage>
</organism>
<dbReference type="PROSITE" id="PS00233">
    <property type="entry name" value="CHIT_BIND_RR_1"/>
    <property type="match status" value="1"/>
</dbReference>
<evidence type="ECO:0000313" key="4">
    <source>
        <dbReference type="EMBL" id="VVC98216.1"/>
    </source>
</evidence>
<evidence type="ECO:0000313" key="5">
    <source>
        <dbReference type="Proteomes" id="UP000324832"/>
    </source>
</evidence>
<reference evidence="4 5" key="1">
    <citation type="submission" date="2017-07" db="EMBL/GenBank/DDBJ databases">
        <authorList>
            <person name="Talla V."/>
            <person name="Backstrom N."/>
        </authorList>
    </citation>
    <scope>NUCLEOTIDE SEQUENCE [LARGE SCALE GENOMIC DNA]</scope>
</reference>
<evidence type="ECO:0000256" key="1">
    <source>
        <dbReference type="ARBA" id="ARBA00022460"/>
    </source>
</evidence>
<sequence>MFDKDIEVPQVVVTARPIITTPVPVVASSVKYVPLQYAKNQNENYARIVTQDSDSSENGYHYRFLTENGIAAEETGSVASATNGGTRVQGFYEYVGDDGRTYRVDYTADENGFHPSGAHLP</sequence>
<dbReference type="AlphaFoldDB" id="A0A5E4QJK9"/>
<evidence type="ECO:0000256" key="2">
    <source>
        <dbReference type="ARBA" id="ARBA00022729"/>
    </source>
</evidence>
<dbReference type="InterPro" id="IPR000618">
    <property type="entry name" value="Insect_cuticle"/>
</dbReference>
<keyword evidence="1 3" id="KW-0193">Cuticle</keyword>
<dbReference type="EMBL" id="FZQP02003445">
    <property type="protein sequence ID" value="VVC98216.1"/>
    <property type="molecule type" value="Genomic_DNA"/>
</dbReference>
<accession>A0A5E4QJK9</accession>
<dbReference type="GO" id="GO:0008010">
    <property type="term" value="F:structural constituent of chitin-based larval cuticle"/>
    <property type="evidence" value="ECO:0007669"/>
    <property type="project" value="TreeGrafter"/>
</dbReference>